<reference evidence="1 3" key="1">
    <citation type="submission" date="2017-01" db="EMBL/GenBank/DDBJ databases">
        <authorList>
            <person name="Varghese N."/>
            <person name="Submissions S."/>
        </authorList>
    </citation>
    <scope>NUCLEOTIDE SEQUENCE [LARGE SCALE GENOMIC DNA]</scope>
    <source>
        <strain evidence="1 3">ATCC 27950</strain>
    </source>
</reference>
<evidence type="ECO:0000313" key="4">
    <source>
        <dbReference type="Proteomes" id="UP000255231"/>
    </source>
</evidence>
<keyword evidence="3" id="KW-1185">Reference proteome</keyword>
<sequence>MKRTIHHMSVNLEGLLRNYKRRKINIMEDDNGRTLSDAEARAEIAKLQALGHKLMSTNSNCVGFDPFGGGCPGHEEETTK</sequence>
<evidence type="ECO:0000313" key="3">
    <source>
        <dbReference type="Proteomes" id="UP000185725"/>
    </source>
</evidence>
<dbReference type="KEGG" id="cil:EG358_07180"/>
<proteinExistence type="predicted"/>
<accession>A0A381FAI4</accession>
<organism evidence="2 4">
    <name type="scientific">Chryseobacterium indoltheticum</name>
    <dbReference type="NCBI Taxonomy" id="254"/>
    <lineage>
        <taxon>Bacteria</taxon>
        <taxon>Pseudomonadati</taxon>
        <taxon>Bacteroidota</taxon>
        <taxon>Flavobacteriia</taxon>
        <taxon>Flavobacteriales</taxon>
        <taxon>Weeksellaceae</taxon>
        <taxon>Chryseobacterium group</taxon>
        <taxon>Chryseobacterium</taxon>
    </lineage>
</organism>
<dbReference type="Proteomes" id="UP000255231">
    <property type="component" value="Unassembled WGS sequence"/>
</dbReference>
<dbReference type="OrthoDB" id="6065010at2"/>
<dbReference type="EMBL" id="UFVS01000001">
    <property type="protein sequence ID" value="SUX43478.1"/>
    <property type="molecule type" value="Genomic_DNA"/>
</dbReference>
<evidence type="ECO:0000313" key="2">
    <source>
        <dbReference type="EMBL" id="SUX43478.1"/>
    </source>
</evidence>
<name>A0A381FAI4_9FLAO</name>
<dbReference type="GeneID" id="303673476"/>
<evidence type="ECO:0000313" key="1">
    <source>
        <dbReference type="EMBL" id="SIR24782.1"/>
    </source>
</evidence>
<protein>
    <submittedName>
        <fullName evidence="2">Uncharacterized protein</fullName>
    </submittedName>
</protein>
<dbReference type="Proteomes" id="UP000185725">
    <property type="component" value="Unassembled WGS sequence"/>
</dbReference>
<gene>
    <name evidence="2" type="ORF">NCTC13560_02041</name>
    <name evidence="1" type="ORF">SAMN05421682_115110</name>
</gene>
<dbReference type="AlphaFoldDB" id="A0A381FAI4"/>
<reference evidence="2 4" key="2">
    <citation type="submission" date="2018-06" db="EMBL/GenBank/DDBJ databases">
        <authorList>
            <consortium name="Pathogen Informatics"/>
            <person name="Doyle S."/>
        </authorList>
    </citation>
    <scope>NUCLEOTIDE SEQUENCE [LARGE SCALE GENOMIC DNA]</scope>
    <source>
        <strain evidence="2 4">NCTC13560</strain>
    </source>
</reference>
<dbReference type="RefSeq" id="WP_076562362.1">
    <property type="nucleotide sequence ID" value="NZ_CP033929.1"/>
</dbReference>
<dbReference type="EMBL" id="FTMF01000015">
    <property type="protein sequence ID" value="SIR24782.1"/>
    <property type="molecule type" value="Genomic_DNA"/>
</dbReference>